<keyword evidence="16" id="KW-1185">Reference proteome</keyword>
<keyword evidence="6" id="KW-0406">Ion transport</keyword>
<evidence type="ECO:0000256" key="10">
    <source>
        <dbReference type="PROSITE-ProRule" id="PRU01360"/>
    </source>
</evidence>
<comment type="similarity">
    <text evidence="10 11">Belongs to the TonB-dependent receptor family.</text>
</comment>
<keyword evidence="9 10" id="KW-0998">Cell outer membrane</keyword>
<dbReference type="PANTHER" id="PTHR30069">
    <property type="entry name" value="TONB-DEPENDENT OUTER MEMBRANE RECEPTOR"/>
    <property type="match status" value="1"/>
</dbReference>
<evidence type="ECO:0000256" key="1">
    <source>
        <dbReference type="ARBA" id="ARBA00004571"/>
    </source>
</evidence>
<feature type="domain" description="TonB-dependent receptor plug" evidence="14">
    <location>
        <begin position="52"/>
        <end position="157"/>
    </location>
</feature>
<dbReference type="RefSeq" id="WP_141147834.1">
    <property type="nucleotide sequence ID" value="NZ_VHLG01000002.1"/>
</dbReference>
<gene>
    <name evidence="15" type="ORF">FJU08_04755</name>
</gene>
<keyword evidence="3 10" id="KW-1134">Transmembrane beta strand</keyword>
<dbReference type="AlphaFoldDB" id="A0A506UD02"/>
<dbReference type="Pfam" id="PF07715">
    <property type="entry name" value="Plug"/>
    <property type="match status" value="1"/>
</dbReference>
<evidence type="ECO:0000256" key="12">
    <source>
        <dbReference type="SAM" id="SignalP"/>
    </source>
</evidence>
<evidence type="ECO:0000256" key="7">
    <source>
        <dbReference type="ARBA" id="ARBA00023077"/>
    </source>
</evidence>
<evidence type="ECO:0000256" key="9">
    <source>
        <dbReference type="ARBA" id="ARBA00023237"/>
    </source>
</evidence>
<comment type="caution">
    <text evidence="15">The sequence shown here is derived from an EMBL/GenBank/DDBJ whole genome shotgun (WGS) entry which is preliminary data.</text>
</comment>
<dbReference type="EMBL" id="VHLG01000002">
    <property type="protein sequence ID" value="TPW32323.1"/>
    <property type="molecule type" value="Genomic_DNA"/>
</dbReference>
<keyword evidence="5 12" id="KW-0732">Signal</keyword>
<dbReference type="InterPro" id="IPR000531">
    <property type="entry name" value="Beta-barrel_TonB"/>
</dbReference>
<keyword evidence="15" id="KW-0675">Receptor</keyword>
<evidence type="ECO:0000259" key="14">
    <source>
        <dbReference type="Pfam" id="PF07715"/>
    </source>
</evidence>
<feature type="chain" id="PRO_5021202481" evidence="12">
    <location>
        <begin position="24"/>
        <end position="638"/>
    </location>
</feature>
<evidence type="ECO:0000256" key="4">
    <source>
        <dbReference type="ARBA" id="ARBA00022692"/>
    </source>
</evidence>
<evidence type="ECO:0000256" key="3">
    <source>
        <dbReference type="ARBA" id="ARBA00022452"/>
    </source>
</evidence>
<keyword evidence="4 10" id="KW-0812">Transmembrane</keyword>
<dbReference type="Pfam" id="PF00593">
    <property type="entry name" value="TonB_dep_Rec_b-barrel"/>
    <property type="match status" value="1"/>
</dbReference>
<keyword evidence="2 10" id="KW-0813">Transport</keyword>
<keyword evidence="7 11" id="KW-0798">TonB box</keyword>
<dbReference type="InterPro" id="IPR037066">
    <property type="entry name" value="Plug_dom_sf"/>
</dbReference>
<name>A0A506UD02_9HYPH</name>
<dbReference type="Gene3D" id="2.40.170.20">
    <property type="entry name" value="TonB-dependent receptor, beta-barrel domain"/>
    <property type="match status" value="1"/>
</dbReference>
<dbReference type="PANTHER" id="PTHR30069:SF53">
    <property type="entry name" value="COLICIN I RECEPTOR-RELATED"/>
    <property type="match status" value="1"/>
</dbReference>
<dbReference type="PROSITE" id="PS52016">
    <property type="entry name" value="TONB_DEPENDENT_REC_3"/>
    <property type="match status" value="1"/>
</dbReference>
<evidence type="ECO:0000313" key="15">
    <source>
        <dbReference type="EMBL" id="TPW32323.1"/>
    </source>
</evidence>
<dbReference type="Gene3D" id="2.170.130.10">
    <property type="entry name" value="TonB-dependent receptor, plug domain"/>
    <property type="match status" value="1"/>
</dbReference>
<evidence type="ECO:0000256" key="6">
    <source>
        <dbReference type="ARBA" id="ARBA00023065"/>
    </source>
</evidence>
<reference evidence="15 16" key="1">
    <citation type="submission" date="2019-06" db="EMBL/GenBank/DDBJ databases">
        <authorList>
            <person name="Li M."/>
        </authorList>
    </citation>
    <scope>NUCLEOTIDE SEQUENCE [LARGE SCALE GENOMIC DNA]</scope>
    <source>
        <strain evidence="15 16">BGMRC2036</strain>
    </source>
</reference>
<comment type="subcellular location">
    <subcellularLocation>
        <location evidence="1 10">Cell outer membrane</location>
        <topology evidence="1 10">Multi-pass membrane protein</topology>
    </subcellularLocation>
</comment>
<feature type="domain" description="TonB-dependent receptor-like beta-barrel" evidence="13">
    <location>
        <begin position="240"/>
        <end position="612"/>
    </location>
</feature>
<accession>A0A506UD02</accession>
<dbReference type="CDD" id="cd01347">
    <property type="entry name" value="ligand_gated_channel"/>
    <property type="match status" value="1"/>
</dbReference>
<dbReference type="GO" id="GO:0015889">
    <property type="term" value="P:cobalamin transport"/>
    <property type="evidence" value="ECO:0007669"/>
    <property type="project" value="TreeGrafter"/>
</dbReference>
<dbReference type="InterPro" id="IPR012910">
    <property type="entry name" value="Plug_dom"/>
</dbReference>
<dbReference type="InterPro" id="IPR036942">
    <property type="entry name" value="Beta-barrel_TonB_sf"/>
</dbReference>
<feature type="signal peptide" evidence="12">
    <location>
        <begin position="1"/>
        <end position="23"/>
    </location>
</feature>
<evidence type="ECO:0000313" key="16">
    <source>
        <dbReference type="Proteomes" id="UP000318801"/>
    </source>
</evidence>
<dbReference type="Proteomes" id="UP000318801">
    <property type="component" value="Unassembled WGS sequence"/>
</dbReference>
<evidence type="ECO:0000259" key="13">
    <source>
        <dbReference type="Pfam" id="PF00593"/>
    </source>
</evidence>
<proteinExistence type="inferred from homology"/>
<evidence type="ECO:0000256" key="2">
    <source>
        <dbReference type="ARBA" id="ARBA00022448"/>
    </source>
</evidence>
<dbReference type="SUPFAM" id="SSF56935">
    <property type="entry name" value="Porins"/>
    <property type="match status" value="1"/>
</dbReference>
<dbReference type="GO" id="GO:0009279">
    <property type="term" value="C:cell outer membrane"/>
    <property type="evidence" value="ECO:0007669"/>
    <property type="project" value="UniProtKB-SubCell"/>
</dbReference>
<sequence>MRKTLFSGSFAVIAILASQSSFAQDAGTVSDDDVVLAPITVTTPLRRTSTIAQSTSTVTVITEQDIEKSAAPDLPSLLRKYPGVNITTNGGQGSTASVTLRSASADQTLVLVDGMRVASATTGTAYLSNIPLSSIQRVEIVEGAHSAQWGADAIGGVINIITKDGSTCENGKSVCTTVETGVTWPWGGFANGTVRGRSESGVDFNIGLGILGTEGYDFTAPESGYVEPDKDGFLQGSFNYSLSKDFEWGRLYTSGFYSRSNPQFDGLYSSYGTLYPGANESLQTNAAFKVGADINHSPDWTSTFEIYSALDYTKSFLKGDDAYNSNFNTSRYGFSASTKKEFVTGDVANTLTFGGEAYDEHVSSSTDYTKSSRAVGAVYTQYALEWEALDLNAGLRYDGNEDFGGALTYNVGVGYEIVDGLTARASFATGFKAPTFNELYYPGYYGYYLGNPDLNPERSKSYEVGVNWAATDSSSVDLVWFQNFIDDMIDYTSDYATYTNIDEATVSGVRATYSQSLIADLLDLDFGLEYRLPKDDSSDEYIANQNRLKLTAGASYAATDRLSLNGDIEYVASRWTNASNANPQLGDYTLVNVSALYALDDASNVKLAVENLFNEDYQTVYGYDAPGTTVTVAYKRTF</sequence>
<organism evidence="15 16">
    <name type="scientific">Martelella alba</name>
    <dbReference type="NCBI Taxonomy" id="2590451"/>
    <lineage>
        <taxon>Bacteria</taxon>
        <taxon>Pseudomonadati</taxon>
        <taxon>Pseudomonadota</taxon>
        <taxon>Alphaproteobacteria</taxon>
        <taxon>Hyphomicrobiales</taxon>
        <taxon>Aurantimonadaceae</taxon>
        <taxon>Martelella</taxon>
    </lineage>
</organism>
<keyword evidence="8 10" id="KW-0472">Membrane</keyword>
<evidence type="ECO:0000256" key="5">
    <source>
        <dbReference type="ARBA" id="ARBA00022729"/>
    </source>
</evidence>
<evidence type="ECO:0000256" key="8">
    <source>
        <dbReference type="ARBA" id="ARBA00023136"/>
    </source>
</evidence>
<evidence type="ECO:0000256" key="11">
    <source>
        <dbReference type="RuleBase" id="RU003357"/>
    </source>
</evidence>
<dbReference type="GO" id="GO:0006811">
    <property type="term" value="P:monoatomic ion transport"/>
    <property type="evidence" value="ECO:0007669"/>
    <property type="project" value="UniProtKB-KW"/>
</dbReference>
<dbReference type="InterPro" id="IPR039426">
    <property type="entry name" value="TonB-dep_rcpt-like"/>
</dbReference>
<dbReference type="OrthoDB" id="9760333at2"/>
<protein>
    <submittedName>
        <fullName evidence="15">TonB-dependent receptor</fullName>
    </submittedName>
</protein>